<evidence type="ECO:0000313" key="2">
    <source>
        <dbReference type="Proteomes" id="UP001596101"/>
    </source>
</evidence>
<evidence type="ECO:0000313" key="1">
    <source>
        <dbReference type="EMBL" id="MFC5476720.1"/>
    </source>
</evidence>
<keyword evidence="2" id="KW-1185">Reference proteome</keyword>
<sequence>MNPLSLSAPLLPPTVPPLQVGAVMPVGAAAAVAYAAAEAELPLPVSQPLPASQPTPGAAQHTDGAAMRPDQVFMSRQMVFGPQDARSLAGNWRAMVGNYGAGLIERALRERTGALAPALLLAGQEGRTQGRAPEGQLPADAWRFTVHAGSAQAQHLQVLRQGPDGGSGRRRQPRAALRLELELADGTHVALQVEPMPGGVAIEVAAPDAAALARLRALQPQLDAAVERAGLIVVRWSFRAGIVPAGSAHALLAAEDVGDVLTLPVFRAVAELALMLPAQG</sequence>
<organism evidence="1 2">
    <name type="scientific">Massilia suwonensis</name>
    <dbReference type="NCBI Taxonomy" id="648895"/>
    <lineage>
        <taxon>Bacteria</taxon>
        <taxon>Pseudomonadati</taxon>
        <taxon>Pseudomonadota</taxon>
        <taxon>Betaproteobacteria</taxon>
        <taxon>Burkholderiales</taxon>
        <taxon>Oxalobacteraceae</taxon>
        <taxon>Telluria group</taxon>
        <taxon>Massilia</taxon>
    </lineage>
</organism>
<dbReference type="EMBL" id="JBHSMR010000001">
    <property type="protein sequence ID" value="MFC5476720.1"/>
    <property type="molecule type" value="Genomic_DNA"/>
</dbReference>
<proteinExistence type="predicted"/>
<comment type="caution">
    <text evidence="1">The sequence shown here is derived from an EMBL/GenBank/DDBJ whole genome shotgun (WGS) entry which is preliminary data.</text>
</comment>
<protein>
    <recommendedName>
        <fullName evidence="3">Flagellar hook-length control protein FliK</fullName>
    </recommendedName>
</protein>
<dbReference type="Proteomes" id="UP001596101">
    <property type="component" value="Unassembled WGS sequence"/>
</dbReference>
<reference evidence="2" key="1">
    <citation type="journal article" date="2019" name="Int. J. Syst. Evol. Microbiol.">
        <title>The Global Catalogue of Microorganisms (GCM) 10K type strain sequencing project: providing services to taxonomists for standard genome sequencing and annotation.</title>
        <authorList>
            <consortium name="The Broad Institute Genomics Platform"/>
            <consortium name="The Broad Institute Genome Sequencing Center for Infectious Disease"/>
            <person name="Wu L."/>
            <person name="Ma J."/>
        </authorList>
    </citation>
    <scope>NUCLEOTIDE SEQUENCE [LARGE SCALE GENOMIC DNA]</scope>
    <source>
        <strain evidence="2">CCUG 43111</strain>
    </source>
</reference>
<gene>
    <name evidence="1" type="ORF">ACFPQ5_00860</name>
</gene>
<accession>A0ABW0MF83</accession>
<name>A0ABW0MF83_9BURK</name>
<evidence type="ECO:0008006" key="3">
    <source>
        <dbReference type="Google" id="ProtNLM"/>
    </source>
</evidence>
<dbReference type="RefSeq" id="WP_379750964.1">
    <property type="nucleotide sequence ID" value="NZ_JBHSMR010000001.1"/>
</dbReference>